<keyword evidence="5" id="KW-0411">Iron-sulfur</keyword>
<name>A0A485M5U3_9ZZZZ</name>
<keyword evidence="3" id="KW-0479">Metal-binding</keyword>
<dbReference type="GO" id="GO:0005829">
    <property type="term" value="C:cytosol"/>
    <property type="evidence" value="ECO:0007669"/>
    <property type="project" value="TreeGrafter"/>
</dbReference>
<dbReference type="Pfam" id="PF02310">
    <property type="entry name" value="B12-binding"/>
    <property type="match status" value="1"/>
</dbReference>
<evidence type="ECO:0000259" key="6">
    <source>
        <dbReference type="PROSITE" id="PS51332"/>
    </source>
</evidence>
<dbReference type="InterPro" id="IPR006158">
    <property type="entry name" value="Cobalamin-bd"/>
</dbReference>
<protein>
    <submittedName>
        <fullName evidence="8">B12-dependent radical SAM family protein</fullName>
    </submittedName>
</protein>
<dbReference type="InterPro" id="IPR058240">
    <property type="entry name" value="rSAM_sf"/>
</dbReference>
<evidence type="ECO:0000256" key="5">
    <source>
        <dbReference type="ARBA" id="ARBA00023014"/>
    </source>
</evidence>
<dbReference type="Gene3D" id="3.80.30.20">
    <property type="entry name" value="tm_1862 like domain"/>
    <property type="match status" value="1"/>
</dbReference>
<keyword evidence="4" id="KW-0408">Iron</keyword>
<feature type="domain" description="B12-binding" evidence="6">
    <location>
        <begin position="2"/>
        <end position="143"/>
    </location>
</feature>
<dbReference type="GO" id="GO:0046872">
    <property type="term" value="F:metal ion binding"/>
    <property type="evidence" value="ECO:0007669"/>
    <property type="project" value="UniProtKB-KW"/>
</dbReference>
<dbReference type="InterPro" id="IPR023404">
    <property type="entry name" value="rSAM_horseshoe"/>
</dbReference>
<dbReference type="Pfam" id="PF04055">
    <property type="entry name" value="Radical_SAM"/>
    <property type="match status" value="1"/>
</dbReference>
<evidence type="ECO:0000313" key="8">
    <source>
        <dbReference type="EMBL" id="VFU18633.1"/>
    </source>
</evidence>
<dbReference type="GO" id="GO:0051539">
    <property type="term" value="F:4 iron, 4 sulfur cluster binding"/>
    <property type="evidence" value="ECO:0007669"/>
    <property type="project" value="UniProtKB-KW"/>
</dbReference>
<feature type="domain" description="Radical SAM core" evidence="7">
    <location>
        <begin position="187"/>
        <end position="417"/>
    </location>
</feature>
<dbReference type="InterPro" id="IPR006638">
    <property type="entry name" value="Elp3/MiaA/NifB-like_rSAM"/>
</dbReference>
<evidence type="ECO:0000256" key="1">
    <source>
        <dbReference type="ARBA" id="ARBA00001966"/>
    </source>
</evidence>
<sequence length="459" mass="53237">MNITLVNPPWQFYTPSKLYPLGVSYLAASLMQHGFPDVRIVDLNLELTEPRGVFRQSMALVEKTEPRVLGITCWTVHLLFCLEFVRLYKKRHPEVTIVLGGVHASFQTEELMRLCPVDIVVRGEGEETFVELADALDTNRPLDDIQGISFRKDGAVHHTPDRPLIKDLDGIPFPAYRLLQPVERYQPLNRKYVFSVVASRGCPYKCIFCSANRMWKYQRRRSPGNILEEIRWIVKTYNAGFIRFEDDDLTANRQWSLELFGLLKDEAVPFDCLTRIDRIDPEILQAMRDAGCQGVYHGIESASPRLLEVLRKGFPPWVDREYIRDLISREVGLGLVPTVSAMIGIPTETREEVEATFALMCELRRMGAKTQLWIMTPYPDTDAVVLYRDFLERRDRWRELRQFDIFSAVQREAYSHLMKKYDDLIPDNWIFRNETQGFEEMKALYLEGAGRILGEGEFV</sequence>
<dbReference type="SFLD" id="SFLDG01082">
    <property type="entry name" value="B12-binding_domain_containing"/>
    <property type="match status" value="1"/>
</dbReference>
<dbReference type="CDD" id="cd01335">
    <property type="entry name" value="Radical_SAM"/>
    <property type="match status" value="1"/>
</dbReference>
<dbReference type="PANTHER" id="PTHR43409">
    <property type="entry name" value="ANAEROBIC MAGNESIUM-PROTOPORPHYRIN IX MONOMETHYL ESTER CYCLASE-RELATED"/>
    <property type="match status" value="1"/>
</dbReference>
<dbReference type="GO" id="GO:0003824">
    <property type="term" value="F:catalytic activity"/>
    <property type="evidence" value="ECO:0007669"/>
    <property type="project" value="InterPro"/>
</dbReference>
<evidence type="ECO:0000256" key="4">
    <source>
        <dbReference type="ARBA" id="ARBA00023004"/>
    </source>
</evidence>
<reference evidence="8" key="1">
    <citation type="submission" date="2019-03" db="EMBL/GenBank/DDBJ databases">
        <authorList>
            <person name="Hao L."/>
        </authorList>
    </citation>
    <scope>NUCLEOTIDE SEQUENCE</scope>
</reference>
<dbReference type="SMART" id="SM00729">
    <property type="entry name" value="Elp3"/>
    <property type="match status" value="1"/>
</dbReference>
<dbReference type="PANTHER" id="PTHR43409:SF16">
    <property type="entry name" value="SLR0320 PROTEIN"/>
    <property type="match status" value="1"/>
</dbReference>
<dbReference type="InterPro" id="IPR034466">
    <property type="entry name" value="Methyltransferase_Class_B"/>
</dbReference>
<dbReference type="Gene3D" id="3.40.50.280">
    <property type="entry name" value="Cobalamin-binding domain"/>
    <property type="match status" value="1"/>
</dbReference>
<dbReference type="PROSITE" id="PS51918">
    <property type="entry name" value="RADICAL_SAM"/>
    <property type="match status" value="1"/>
</dbReference>
<dbReference type="SFLD" id="SFLDS00029">
    <property type="entry name" value="Radical_SAM"/>
    <property type="match status" value="1"/>
</dbReference>
<dbReference type="InterPro" id="IPR007197">
    <property type="entry name" value="rSAM"/>
</dbReference>
<proteinExistence type="predicted"/>
<evidence type="ECO:0000256" key="3">
    <source>
        <dbReference type="ARBA" id="ARBA00022723"/>
    </source>
</evidence>
<dbReference type="GO" id="GO:0031419">
    <property type="term" value="F:cobalamin binding"/>
    <property type="evidence" value="ECO:0007669"/>
    <property type="project" value="InterPro"/>
</dbReference>
<keyword evidence="2" id="KW-0949">S-adenosyl-L-methionine</keyword>
<gene>
    <name evidence="8" type="primary">ptdH</name>
    <name evidence="8" type="ORF">SCFA_880009</name>
</gene>
<dbReference type="CDD" id="cd02068">
    <property type="entry name" value="radical_SAM_B12_BD"/>
    <property type="match status" value="1"/>
</dbReference>
<dbReference type="EMBL" id="CAADRM010000156">
    <property type="protein sequence ID" value="VFU18633.1"/>
    <property type="molecule type" value="Genomic_DNA"/>
</dbReference>
<evidence type="ECO:0000256" key="2">
    <source>
        <dbReference type="ARBA" id="ARBA00022691"/>
    </source>
</evidence>
<dbReference type="InterPro" id="IPR051198">
    <property type="entry name" value="BchE-like"/>
</dbReference>
<dbReference type="SUPFAM" id="SSF102114">
    <property type="entry name" value="Radical SAM enzymes"/>
    <property type="match status" value="1"/>
</dbReference>
<evidence type="ECO:0000259" key="7">
    <source>
        <dbReference type="PROSITE" id="PS51918"/>
    </source>
</evidence>
<dbReference type="SFLD" id="SFLDG01123">
    <property type="entry name" value="methyltransferase_(Class_B)"/>
    <property type="match status" value="1"/>
</dbReference>
<accession>A0A485M5U3</accession>
<dbReference type="PROSITE" id="PS51332">
    <property type="entry name" value="B12_BINDING"/>
    <property type="match status" value="1"/>
</dbReference>
<dbReference type="AlphaFoldDB" id="A0A485M5U3"/>
<organism evidence="8">
    <name type="scientific">anaerobic digester metagenome</name>
    <dbReference type="NCBI Taxonomy" id="1263854"/>
    <lineage>
        <taxon>unclassified sequences</taxon>
        <taxon>metagenomes</taxon>
        <taxon>ecological metagenomes</taxon>
    </lineage>
</organism>
<comment type="cofactor">
    <cofactor evidence="1">
        <name>[4Fe-4S] cluster</name>
        <dbReference type="ChEBI" id="CHEBI:49883"/>
    </cofactor>
</comment>